<dbReference type="RefSeq" id="WP_068831834.1">
    <property type="nucleotide sequence ID" value="NZ_JBHSMX010000003.1"/>
</dbReference>
<dbReference type="SUPFAM" id="SSF46785">
    <property type="entry name" value="Winged helix' DNA-binding domain"/>
    <property type="match status" value="1"/>
</dbReference>
<gene>
    <name evidence="5" type="ORF">ACFPP7_01640</name>
</gene>
<keyword evidence="2" id="KW-0238">DNA-binding</keyword>
<evidence type="ECO:0000256" key="1">
    <source>
        <dbReference type="ARBA" id="ARBA00023015"/>
    </source>
</evidence>
<feature type="domain" description="HTH gntR-type" evidence="4">
    <location>
        <begin position="3"/>
        <end position="71"/>
    </location>
</feature>
<dbReference type="Proteomes" id="UP001596084">
    <property type="component" value="Unassembled WGS sequence"/>
</dbReference>
<dbReference type="PANTHER" id="PTHR43537:SF44">
    <property type="entry name" value="GNTR FAMILY REGULATORY PROTEIN"/>
    <property type="match status" value="1"/>
</dbReference>
<dbReference type="Pfam" id="PF00392">
    <property type="entry name" value="GntR"/>
    <property type="match status" value="1"/>
</dbReference>
<keyword evidence="1" id="KW-0805">Transcription regulation</keyword>
<sequence>MIKNVHGNTVDLLGEAIVSGRYAVGGSIPSESMLCEELGVSRTVVRESVKSLVAKGLIVTGPKVGTRVLTEDQWNWFDPDVITWQAKAGFTPEFVRDLQDLRRVVEPAAVRLAAVRATADDIAAIEAAYAGMKHAIEKGGDYVTFDLRFHQGLLHAAQNRMLVQMSKALNALLRTSFEISTAKKDGPKSSLPLHRAVLDAVIARDPARAEKAILILIDGAHKDIEQVLGSRRRLPRLSRPARPIKVT</sequence>
<dbReference type="InterPro" id="IPR036388">
    <property type="entry name" value="WH-like_DNA-bd_sf"/>
</dbReference>
<dbReference type="SMART" id="SM00345">
    <property type="entry name" value="HTH_GNTR"/>
    <property type="match status" value="1"/>
</dbReference>
<evidence type="ECO:0000256" key="3">
    <source>
        <dbReference type="ARBA" id="ARBA00023163"/>
    </source>
</evidence>
<dbReference type="Pfam" id="PF07729">
    <property type="entry name" value="FCD"/>
    <property type="match status" value="1"/>
</dbReference>
<name>A0ABW0Q5P8_9BURK</name>
<reference evidence="6" key="1">
    <citation type="journal article" date="2019" name="Int. J. Syst. Evol. Microbiol.">
        <title>The Global Catalogue of Microorganisms (GCM) 10K type strain sequencing project: providing services to taxonomists for standard genome sequencing and annotation.</title>
        <authorList>
            <consortium name="The Broad Institute Genomics Platform"/>
            <consortium name="The Broad Institute Genome Sequencing Center for Infectious Disease"/>
            <person name="Wu L."/>
            <person name="Ma J."/>
        </authorList>
    </citation>
    <scope>NUCLEOTIDE SEQUENCE [LARGE SCALE GENOMIC DNA]</scope>
    <source>
        <strain evidence="6">CGMCC 4.7277</strain>
    </source>
</reference>
<dbReference type="InterPro" id="IPR000524">
    <property type="entry name" value="Tscrpt_reg_HTH_GntR"/>
</dbReference>
<evidence type="ECO:0000313" key="6">
    <source>
        <dbReference type="Proteomes" id="UP001596084"/>
    </source>
</evidence>
<protein>
    <submittedName>
        <fullName evidence="5">FadR/GntR family transcriptional regulator</fullName>
    </submittedName>
</protein>
<evidence type="ECO:0000256" key="2">
    <source>
        <dbReference type="ARBA" id="ARBA00023125"/>
    </source>
</evidence>
<dbReference type="Gene3D" id="1.10.10.10">
    <property type="entry name" value="Winged helix-like DNA-binding domain superfamily/Winged helix DNA-binding domain"/>
    <property type="match status" value="1"/>
</dbReference>
<comment type="caution">
    <text evidence="5">The sequence shown here is derived from an EMBL/GenBank/DDBJ whole genome shotgun (WGS) entry which is preliminary data.</text>
</comment>
<evidence type="ECO:0000259" key="4">
    <source>
        <dbReference type="PROSITE" id="PS50949"/>
    </source>
</evidence>
<accession>A0ABW0Q5P8</accession>
<dbReference type="PROSITE" id="PS50949">
    <property type="entry name" value="HTH_GNTR"/>
    <property type="match status" value="1"/>
</dbReference>
<evidence type="ECO:0000313" key="5">
    <source>
        <dbReference type="EMBL" id="MFC5519619.1"/>
    </source>
</evidence>
<keyword evidence="6" id="KW-1185">Reference proteome</keyword>
<organism evidence="5 6">
    <name type="scientific">Polaromonas jejuensis</name>
    <dbReference type="NCBI Taxonomy" id="457502"/>
    <lineage>
        <taxon>Bacteria</taxon>
        <taxon>Pseudomonadati</taxon>
        <taxon>Pseudomonadota</taxon>
        <taxon>Betaproteobacteria</taxon>
        <taxon>Burkholderiales</taxon>
        <taxon>Comamonadaceae</taxon>
        <taxon>Polaromonas</taxon>
    </lineage>
</organism>
<dbReference type="CDD" id="cd07377">
    <property type="entry name" value="WHTH_GntR"/>
    <property type="match status" value="1"/>
</dbReference>
<dbReference type="PRINTS" id="PR00035">
    <property type="entry name" value="HTHGNTR"/>
</dbReference>
<dbReference type="SMART" id="SM00895">
    <property type="entry name" value="FCD"/>
    <property type="match status" value="1"/>
</dbReference>
<dbReference type="EMBL" id="JBHSMX010000003">
    <property type="protein sequence ID" value="MFC5519619.1"/>
    <property type="molecule type" value="Genomic_DNA"/>
</dbReference>
<keyword evidence="3" id="KW-0804">Transcription</keyword>
<dbReference type="PANTHER" id="PTHR43537">
    <property type="entry name" value="TRANSCRIPTIONAL REGULATOR, GNTR FAMILY"/>
    <property type="match status" value="1"/>
</dbReference>
<proteinExistence type="predicted"/>
<dbReference type="SUPFAM" id="SSF48008">
    <property type="entry name" value="GntR ligand-binding domain-like"/>
    <property type="match status" value="1"/>
</dbReference>
<dbReference type="InterPro" id="IPR008920">
    <property type="entry name" value="TF_FadR/GntR_C"/>
</dbReference>
<dbReference type="InterPro" id="IPR011711">
    <property type="entry name" value="GntR_C"/>
</dbReference>
<dbReference type="InterPro" id="IPR036390">
    <property type="entry name" value="WH_DNA-bd_sf"/>
</dbReference>
<dbReference type="Gene3D" id="1.20.120.530">
    <property type="entry name" value="GntR ligand-binding domain-like"/>
    <property type="match status" value="1"/>
</dbReference>